<proteinExistence type="predicted"/>
<reference evidence="2 3" key="1">
    <citation type="submission" date="2017-10" db="EMBL/GenBank/DDBJ databases">
        <title>Comparative genomics in systemic dimorphic fungi from Ajellomycetaceae.</title>
        <authorList>
            <person name="Munoz J.F."/>
            <person name="Mcewen J.G."/>
            <person name="Clay O.K."/>
            <person name="Cuomo C.A."/>
        </authorList>
    </citation>
    <scope>NUCLEOTIDE SEQUENCE [LARGE SCALE GENOMIC DNA]</scope>
    <source>
        <strain evidence="2 3">UAMH4076</strain>
    </source>
</reference>
<organism evidence="2 3">
    <name type="scientific">[Emmonsia] crescens</name>
    <dbReference type="NCBI Taxonomy" id="73230"/>
    <lineage>
        <taxon>Eukaryota</taxon>
        <taxon>Fungi</taxon>
        <taxon>Dikarya</taxon>
        <taxon>Ascomycota</taxon>
        <taxon>Pezizomycotina</taxon>
        <taxon>Eurotiomycetes</taxon>
        <taxon>Eurotiomycetidae</taxon>
        <taxon>Onygenales</taxon>
        <taxon>Ajellomycetaceae</taxon>
        <taxon>Emergomyces</taxon>
    </lineage>
</organism>
<dbReference type="AlphaFoldDB" id="A0A2B7ZCT8"/>
<gene>
    <name evidence="2" type="ORF">GX50_06023</name>
</gene>
<name>A0A2B7ZCT8_9EURO</name>
<feature type="region of interest" description="Disordered" evidence="1">
    <location>
        <begin position="182"/>
        <end position="215"/>
    </location>
</feature>
<feature type="compositionally biased region" description="Polar residues" evidence="1">
    <location>
        <begin position="92"/>
        <end position="102"/>
    </location>
</feature>
<feature type="compositionally biased region" description="Basic residues" evidence="1">
    <location>
        <begin position="183"/>
        <end position="192"/>
    </location>
</feature>
<protein>
    <submittedName>
        <fullName evidence="2">Uncharacterized protein</fullName>
    </submittedName>
</protein>
<feature type="region of interest" description="Disordered" evidence="1">
    <location>
        <begin position="1"/>
        <end position="109"/>
    </location>
</feature>
<feature type="compositionally biased region" description="Basic and acidic residues" evidence="1">
    <location>
        <begin position="198"/>
        <end position="207"/>
    </location>
</feature>
<evidence type="ECO:0000256" key="1">
    <source>
        <dbReference type="SAM" id="MobiDB-lite"/>
    </source>
</evidence>
<dbReference type="Proteomes" id="UP000226031">
    <property type="component" value="Unassembled WGS sequence"/>
</dbReference>
<sequence>MNTNRTRTTRSPPSPKVSQKGYPGRQHTSALVSEQPSNTARYSNDSTIVPPSLSVEGNDDSFALEDISAQDPGYDGDVEVLAPYEYEEAESRPSTPQRTKNGAGNDAETDDLGKAGLIDAMRALDCDSDITDYGNHRLRIRRGRKRKGRPLFSGQSTPDCSADTGYIEIIDLERGGRLFTPIKPRKRRRRRAYTGDTSDSHNVEKSSVDWGSSTHVPGGINLNGTAFPPQGDNMDIG</sequence>
<accession>A0A2B7ZCT8</accession>
<keyword evidence="3" id="KW-1185">Reference proteome</keyword>
<feature type="compositionally biased region" description="Polar residues" evidence="1">
    <location>
        <begin position="26"/>
        <end position="49"/>
    </location>
</feature>
<evidence type="ECO:0000313" key="2">
    <source>
        <dbReference type="EMBL" id="PGH31191.1"/>
    </source>
</evidence>
<feature type="compositionally biased region" description="Low complexity" evidence="1">
    <location>
        <begin position="1"/>
        <end position="11"/>
    </location>
</feature>
<comment type="caution">
    <text evidence="2">The sequence shown here is derived from an EMBL/GenBank/DDBJ whole genome shotgun (WGS) entry which is preliminary data.</text>
</comment>
<evidence type="ECO:0000313" key="3">
    <source>
        <dbReference type="Proteomes" id="UP000226031"/>
    </source>
</evidence>
<dbReference type="VEuPathDB" id="FungiDB:EMCG_08357"/>
<dbReference type="EMBL" id="PDND01000137">
    <property type="protein sequence ID" value="PGH31191.1"/>
    <property type="molecule type" value="Genomic_DNA"/>
</dbReference>